<name>A0A9X1X963_9SPHI</name>
<comment type="caution">
    <text evidence="1">The sequence shown here is derived from an EMBL/GenBank/DDBJ whole genome shotgun (WGS) entry which is preliminary data.</text>
</comment>
<gene>
    <name evidence="1" type="ORF">MUY27_20215</name>
</gene>
<dbReference type="EMBL" id="JALJEJ010000017">
    <property type="protein sequence ID" value="MCJ8212053.1"/>
    <property type="molecule type" value="Genomic_DNA"/>
</dbReference>
<dbReference type="RefSeq" id="WP_245133267.1">
    <property type="nucleotide sequence ID" value="NZ_JALJEJ010000017.1"/>
</dbReference>
<evidence type="ECO:0000313" key="2">
    <source>
        <dbReference type="Proteomes" id="UP001139450"/>
    </source>
</evidence>
<protein>
    <submittedName>
        <fullName evidence="1">Uncharacterized protein</fullName>
    </submittedName>
</protein>
<proteinExistence type="predicted"/>
<reference evidence="1" key="1">
    <citation type="submission" date="2022-04" db="EMBL/GenBank/DDBJ databases">
        <title>Mucilaginibacter sp. RS28 isolated from freshwater.</title>
        <authorList>
            <person name="Ko S.-R."/>
        </authorList>
    </citation>
    <scope>NUCLEOTIDE SEQUENCE</scope>
    <source>
        <strain evidence="1">RS28</strain>
    </source>
</reference>
<dbReference type="AlphaFoldDB" id="A0A9X1X963"/>
<keyword evidence="2" id="KW-1185">Reference proteome</keyword>
<evidence type="ECO:0000313" key="1">
    <source>
        <dbReference type="EMBL" id="MCJ8212053.1"/>
    </source>
</evidence>
<dbReference type="Proteomes" id="UP001139450">
    <property type="component" value="Unassembled WGS sequence"/>
</dbReference>
<sequence>MANLESTDKAIQIISDSNQIISKLKHEKKSLDIEDLTITKDTLVIVSLNRNVFYPFGRLRLEKDFRNALPGFKLSNKYYHDKRFGDIKLKRMVNIKSYLTFYKDDETGYYEIVSGLLEGDNLHLTGIGNIGSTFSSVLKQWFISDVTRLLKGIKVIKVVSGVNGIIYYCFFNNNALESIKIQSDYIFK</sequence>
<organism evidence="1 2">
    <name type="scientific">Mucilaginibacter straminoryzae</name>
    <dbReference type="NCBI Taxonomy" id="2932774"/>
    <lineage>
        <taxon>Bacteria</taxon>
        <taxon>Pseudomonadati</taxon>
        <taxon>Bacteroidota</taxon>
        <taxon>Sphingobacteriia</taxon>
        <taxon>Sphingobacteriales</taxon>
        <taxon>Sphingobacteriaceae</taxon>
        <taxon>Mucilaginibacter</taxon>
    </lineage>
</organism>
<accession>A0A9X1X963</accession>